<keyword evidence="1" id="KW-1133">Transmembrane helix</keyword>
<feature type="transmembrane region" description="Helical" evidence="1">
    <location>
        <begin position="29"/>
        <end position="48"/>
    </location>
</feature>
<sequence length="57" mass="6540">MSVDFSSGRVLLFFVTSIELVEVSREKDFVKLIFIAIIIAVPFLEEIIRYGGMTNVW</sequence>
<gene>
    <name evidence="2" type="ORF">JMN32_06080</name>
</gene>
<evidence type="ECO:0000313" key="3">
    <source>
        <dbReference type="Proteomes" id="UP000614216"/>
    </source>
</evidence>
<proteinExistence type="predicted"/>
<accession>A0A937FWV8</accession>
<evidence type="ECO:0000256" key="1">
    <source>
        <dbReference type="SAM" id="Phobius"/>
    </source>
</evidence>
<organism evidence="2 3">
    <name type="scientific">Fulvivirga marina</name>
    <dbReference type="NCBI Taxonomy" id="2494733"/>
    <lineage>
        <taxon>Bacteria</taxon>
        <taxon>Pseudomonadati</taxon>
        <taxon>Bacteroidota</taxon>
        <taxon>Cytophagia</taxon>
        <taxon>Cytophagales</taxon>
        <taxon>Fulvivirgaceae</taxon>
        <taxon>Fulvivirga</taxon>
    </lineage>
</organism>
<dbReference type="AlphaFoldDB" id="A0A937FWV8"/>
<keyword evidence="1" id="KW-0812">Transmembrane</keyword>
<dbReference type="RefSeq" id="WP_202855414.1">
    <property type="nucleotide sequence ID" value="NZ_JAEUGD010000019.1"/>
</dbReference>
<dbReference type="EMBL" id="JAEUGD010000019">
    <property type="protein sequence ID" value="MBL6445866.1"/>
    <property type="molecule type" value="Genomic_DNA"/>
</dbReference>
<reference evidence="2" key="1">
    <citation type="submission" date="2021-01" db="EMBL/GenBank/DDBJ databases">
        <title>Fulvivirga kasyanovii gen. nov., sp nov., a novel member of the phylum Bacteroidetes isolated from seawater in a mussel farm.</title>
        <authorList>
            <person name="Zhao L.-H."/>
            <person name="Wang Z.-J."/>
        </authorList>
    </citation>
    <scope>NUCLEOTIDE SEQUENCE</scope>
    <source>
        <strain evidence="2">29W222</strain>
    </source>
</reference>
<comment type="caution">
    <text evidence="2">The sequence shown here is derived from an EMBL/GenBank/DDBJ whole genome shotgun (WGS) entry which is preliminary data.</text>
</comment>
<dbReference type="Proteomes" id="UP000614216">
    <property type="component" value="Unassembled WGS sequence"/>
</dbReference>
<name>A0A937FWV8_9BACT</name>
<keyword evidence="1" id="KW-0472">Membrane</keyword>
<evidence type="ECO:0000313" key="2">
    <source>
        <dbReference type="EMBL" id="MBL6445866.1"/>
    </source>
</evidence>
<protein>
    <submittedName>
        <fullName evidence="2">Uncharacterized protein</fullName>
    </submittedName>
</protein>
<keyword evidence="3" id="KW-1185">Reference proteome</keyword>